<dbReference type="EMBL" id="QGKY02000190">
    <property type="protein sequence ID" value="KAF2587904.1"/>
    <property type="molecule type" value="Genomic_DNA"/>
</dbReference>
<feature type="coiled-coil region" evidence="1">
    <location>
        <begin position="166"/>
        <end position="217"/>
    </location>
</feature>
<organism evidence="4">
    <name type="scientific">Brassica cretica</name>
    <name type="common">Mustard</name>
    <dbReference type="NCBI Taxonomy" id="69181"/>
    <lineage>
        <taxon>Eukaryota</taxon>
        <taxon>Viridiplantae</taxon>
        <taxon>Streptophyta</taxon>
        <taxon>Embryophyta</taxon>
        <taxon>Tracheophyta</taxon>
        <taxon>Spermatophyta</taxon>
        <taxon>Magnoliopsida</taxon>
        <taxon>eudicotyledons</taxon>
        <taxon>Gunneridae</taxon>
        <taxon>Pentapetalae</taxon>
        <taxon>rosids</taxon>
        <taxon>malvids</taxon>
        <taxon>Brassicales</taxon>
        <taxon>Brassicaceae</taxon>
        <taxon>Brassiceae</taxon>
        <taxon>Brassica</taxon>
    </lineage>
</organism>
<dbReference type="GO" id="GO:0004540">
    <property type="term" value="F:RNA nuclease activity"/>
    <property type="evidence" value="ECO:0007669"/>
    <property type="project" value="InterPro"/>
</dbReference>
<gene>
    <name evidence="4" type="ORF">F2Q70_00040824</name>
</gene>
<keyword evidence="1" id="KW-0175">Coiled coil</keyword>
<dbReference type="InterPro" id="IPR024768">
    <property type="entry name" value="Marf1"/>
</dbReference>
<dbReference type="GO" id="GO:0005777">
    <property type="term" value="C:peroxisome"/>
    <property type="evidence" value="ECO:0007669"/>
    <property type="project" value="InterPro"/>
</dbReference>
<feature type="domain" description="NYN" evidence="3">
    <location>
        <begin position="19"/>
        <end position="145"/>
    </location>
</feature>
<dbReference type="InterPro" id="IPR021139">
    <property type="entry name" value="NYN"/>
</dbReference>
<comment type="caution">
    <text evidence="4">The sequence shown here is derived from an EMBL/GenBank/DDBJ whole genome shotgun (WGS) entry which is preliminary data.</text>
</comment>
<dbReference type="Pfam" id="PF01936">
    <property type="entry name" value="NYN"/>
    <property type="match status" value="1"/>
</dbReference>
<accession>A0A8S9K0H6</accession>
<reference evidence="4" key="1">
    <citation type="submission" date="2019-12" db="EMBL/GenBank/DDBJ databases">
        <title>Genome sequencing and annotation of Brassica cretica.</title>
        <authorList>
            <person name="Studholme D.J."/>
            <person name="Sarris P.F."/>
        </authorList>
    </citation>
    <scope>NUCLEOTIDE SEQUENCE</scope>
    <source>
        <strain evidence="4">PFS-102/07</strain>
        <tissue evidence="4">Leaf</tissue>
    </source>
</reference>
<dbReference type="PANTHER" id="PTHR14379:SF86">
    <property type="entry name" value="EMB|CAB71880.1"/>
    <property type="match status" value="1"/>
</dbReference>
<name>A0A8S9K0H6_BRACR</name>
<evidence type="ECO:0000259" key="3">
    <source>
        <dbReference type="Pfam" id="PF01936"/>
    </source>
</evidence>
<dbReference type="GO" id="GO:0010468">
    <property type="term" value="P:regulation of gene expression"/>
    <property type="evidence" value="ECO:0007669"/>
    <property type="project" value="InterPro"/>
</dbReference>
<feature type="region of interest" description="Disordered" evidence="2">
    <location>
        <begin position="289"/>
        <end position="329"/>
    </location>
</feature>
<sequence>MATLDHNLMPIPFYAFKTVYVAWDIENCAVPRGLPACTVLERIRRSLRNQGYEGDIRILAVAANQDRVPQHIQDALLNNGVEYYDLHTNVKQASDDEIVKRIREKMGCTDRGNFMLISGDGGFEEVVRELETEGHNTILAYNLESAAEAIKYKEQERKLSEVEPENRNMKVELEEFRAEATHLKNHQSTIRRLEERNRQLEQQMEENTKEVVEIKQRNQNTLDLFKDREQALQGTSTVRLSYKQLMKILRTRIARRCRREIVPDEKLLQQAKTTANPDLPVVEDTANAAQFPSFPPKPPDPADTNPSEPISPIAAPQPFNPLDDPPDSKRLELISEVKDAPKVAKAPRLKNKKLLRKFSCEEVYDRMSKRLCAFSEEVDIPGHHLKHKGVTILVTDKDDEPILEDTLVEPYEPVTNTAMKHDSFSKSLECFTSALQIVDVAVQREHQDESNEHEKMSLCLGENIKHMIGSQSQKAKLQSQIRDRPMRRLHIQHKELHLEFQDMPRLLVGASEFGAKIHKPPVRNKKLLGDETLGKFRGGKSLWLIETYEAEVHSGGWDFTVDVSAEWGNQNQRKWQKVLTRPGDKHCRQYKCGSRGSVYDGNVLMSIFAVLVGGKWYNTKLLASDQKEHKNRYLFPAGCSCKTKTLQILWLMLQNIQSSGSGSMRHILFLVIEKTSVWSVLQDVEMFLSPRLLHDKGKSVFAGPRADQTMLFILEQGIIFCFFQGSLHSVGKCC</sequence>
<evidence type="ECO:0000256" key="2">
    <source>
        <dbReference type="SAM" id="MobiDB-lite"/>
    </source>
</evidence>
<evidence type="ECO:0000256" key="1">
    <source>
        <dbReference type="SAM" id="Coils"/>
    </source>
</evidence>
<dbReference type="PANTHER" id="PTHR14379">
    <property type="entry name" value="LIMKAIN B LKAP"/>
    <property type="match status" value="1"/>
</dbReference>
<dbReference type="AlphaFoldDB" id="A0A8S9K0H6"/>
<proteinExistence type="predicted"/>
<evidence type="ECO:0000313" key="4">
    <source>
        <dbReference type="EMBL" id="KAF2587904.1"/>
    </source>
</evidence>
<protein>
    <recommendedName>
        <fullName evidence="3">NYN domain-containing protein</fullName>
    </recommendedName>
</protein>
<dbReference type="CDD" id="cd10910">
    <property type="entry name" value="PIN_limkain_b1_N_like"/>
    <property type="match status" value="1"/>
</dbReference>